<dbReference type="Proteomes" id="UP001165089">
    <property type="component" value="Unassembled WGS sequence"/>
</dbReference>
<proteinExistence type="predicted"/>
<dbReference type="Pfam" id="PF02566">
    <property type="entry name" value="OsmC"/>
    <property type="match status" value="1"/>
</dbReference>
<evidence type="ECO:0000313" key="1">
    <source>
        <dbReference type="EMBL" id="GLH70335.1"/>
    </source>
</evidence>
<accession>A0ABQ5Q7G0</accession>
<dbReference type="PANTHER" id="PTHR34352">
    <property type="entry name" value="PROTEIN YHFA"/>
    <property type="match status" value="1"/>
</dbReference>
<sequence length="135" mass="14499">MEATVTWTSGMAFEAEQEGRRIPIDVPGPDGTSRGVRPKGLLLAGLGGCTGMDVVSILEKMRVPFEGLAVEVSADQSEDHPKVFTAIRVTYRFKGRDLPMDKLARAVQLSQEKYCGVSAMLGKTAAITTEIVVEG</sequence>
<dbReference type="SUPFAM" id="SSF82784">
    <property type="entry name" value="OsmC-like"/>
    <property type="match status" value="1"/>
</dbReference>
<dbReference type="Gene3D" id="3.30.300.20">
    <property type="match status" value="1"/>
</dbReference>
<evidence type="ECO:0000313" key="2">
    <source>
        <dbReference type="Proteomes" id="UP001165089"/>
    </source>
</evidence>
<dbReference type="RefSeq" id="WP_285724978.1">
    <property type="nucleotide sequence ID" value="NZ_BSDD01000003.1"/>
</dbReference>
<dbReference type="EMBL" id="BSDD01000003">
    <property type="protein sequence ID" value="GLH70335.1"/>
    <property type="molecule type" value="Genomic_DNA"/>
</dbReference>
<reference evidence="1 2" key="1">
    <citation type="journal article" date="2023" name="Antonie Van Leeuwenhoek">
        <title>Mesoterricola silvestris gen. nov., sp. nov., Mesoterricola sediminis sp. nov., Geothrix oryzae sp. nov., Geothrix edaphica sp. nov., Geothrix rubra sp. nov., and Geothrix limicola sp. nov., six novel members of Acidobacteriota isolated from soils.</title>
        <authorList>
            <person name="Itoh H."/>
            <person name="Sugisawa Y."/>
            <person name="Mise K."/>
            <person name="Xu Z."/>
            <person name="Kuniyasu M."/>
            <person name="Ushijima N."/>
            <person name="Kawano K."/>
            <person name="Kobayashi E."/>
            <person name="Shiratori Y."/>
            <person name="Masuda Y."/>
            <person name="Senoo K."/>
        </authorList>
    </citation>
    <scope>NUCLEOTIDE SEQUENCE [LARGE SCALE GENOMIC DNA]</scope>
    <source>
        <strain evidence="1 2">Red803</strain>
    </source>
</reference>
<protein>
    <submittedName>
        <fullName evidence="1">OsmC-like protein</fullName>
    </submittedName>
</protein>
<gene>
    <name evidence="1" type="ORF">GETHPA_18680</name>
</gene>
<dbReference type="InterPro" id="IPR003718">
    <property type="entry name" value="OsmC/Ohr_fam"/>
</dbReference>
<keyword evidence="2" id="KW-1185">Reference proteome</keyword>
<dbReference type="InterPro" id="IPR036102">
    <property type="entry name" value="OsmC/Ohrsf"/>
</dbReference>
<dbReference type="InterPro" id="IPR015946">
    <property type="entry name" value="KH_dom-like_a/b"/>
</dbReference>
<organism evidence="1 2">
    <name type="scientific">Geothrix rubra</name>
    <dbReference type="NCBI Taxonomy" id="2927977"/>
    <lineage>
        <taxon>Bacteria</taxon>
        <taxon>Pseudomonadati</taxon>
        <taxon>Acidobacteriota</taxon>
        <taxon>Holophagae</taxon>
        <taxon>Holophagales</taxon>
        <taxon>Holophagaceae</taxon>
        <taxon>Geothrix</taxon>
    </lineage>
</organism>
<comment type="caution">
    <text evidence="1">The sequence shown here is derived from an EMBL/GenBank/DDBJ whole genome shotgun (WGS) entry which is preliminary data.</text>
</comment>
<dbReference type="PANTHER" id="PTHR34352:SF1">
    <property type="entry name" value="PROTEIN YHFA"/>
    <property type="match status" value="1"/>
</dbReference>
<name>A0ABQ5Q7G0_9BACT</name>